<protein>
    <recommendedName>
        <fullName evidence="16">TonB-dependent receptor</fullName>
    </recommendedName>
</protein>
<evidence type="ECO:0000313" key="14">
    <source>
        <dbReference type="EMBL" id="RUO32322.1"/>
    </source>
</evidence>
<evidence type="ECO:0000256" key="7">
    <source>
        <dbReference type="ARBA" id="ARBA00023237"/>
    </source>
</evidence>
<feature type="chain" id="PRO_5045187909" description="TonB-dependent receptor" evidence="11">
    <location>
        <begin position="23"/>
        <end position="728"/>
    </location>
</feature>
<reference evidence="14 15" key="1">
    <citation type="journal article" date="2018" name="Front. Microbiol.">
        <title>Genome-Based Analysis Reveals the Taxonomy and Diversity of the Family Idiomarinaceae.</title>
        <authorList>
            <person name="Liu Y."/>
            <person name="Lai Q."/>
            <person name="Shao Z."/>
        </authorList>
    </citation>
    <scope>NUCLEOTIDE SEQUENCE [LARGE SCALE GENOMIC DNA]</scope>
    <source>
        <strain evidence="14 15">GBSy1</strain>
    </source>
</reference>
<keyword evidence="15" id="KW-1185">Reference proteome</keyword>
<keyword evidence="5 9" id="KW-0798">TonB box</keyword>
<keyword evidence="3 8" id="KW-1134">Transmembrane beta strand</keyword>
<dbReference type="InterPro" id="IPR037066">
    <property type="entry name" value="Plug_dom_sf"/>
</dbReference>
<sequence length="728" mass="79769">MLKKHPVHVLVSALLISPAALAQDEASDSHEALERIVITANPLDRTAIESTQPVYVLAGDALREVQAPTLGETLRNLPGVQSTYYSPTASSPVIRGLDGPRVRILQNGLDVGDVSRGGPDHAVSTETSTAEQIEVLRGPATLLYGSGASGGVVNVVDNRIPRQQLQGTEGQVSAGVGSAANERSASASLRQGNGPFVMHIDGFKRDSDDYRVPGFTNPDGETGELIENSFTDDMGATLGASFIGNRGFIGASYGRIERDYGIPGHSHDEGEEHDHDHADEHADEHGDDHDSVIASMTQDRVQILGQLDNPWRGIDRINANVGYTELTHEELAGEYVESAFSKEQTEARITARYAEIAGWGGAFGVQLKQEDYDAYGVEAFTPASSTDLAGIFWLTERRFGDLTYELGARVEYVELSTDAVEKLDYTPVSGSAGVNYRVNEMLSLTANLAYSERAPQAGELFSNGAHFATRTYDVGGIYEIHEEHAEGEEGADDHDHGHEAHHLAYADNALDKERSANLDLGMHYDGIKWHFDANLFYNRINDFIYTRNTGILSADLEGDFAGDHDHGEDHDHEHDTSALAVYQYTQENAELFGYELSAHYLLDENWKFGAFSDYTRARLRDGGNVPRIPAQRVGADITFAQPSWDAKLAYTYYLKQSDTAANEEETEGFGVLSAYLNFYPQLSGTRDIAFYVKAENLTNRLGYVHNSFIRDYAPLPGTNIGAGVRVRF</sequence>
<dbReference type="InterPro" id="IPR000531">
    <property type="entry name" value="Beta-barrel_TonB"/>
</dbReference>
<evidence type="ECO:0000256" key="2">
    <source>
        <dbReference type="ARBA" id="ARBA00022448"/>
    </source>
</evidence>
<dbReference type="PROSITE" id="PS52016">
    <property type="entry name" value="TONB_DEPENDENT_REC_3"/>
    <property type="match status" value="1"/>
</dbReference>
<dbReference type="Gene3D" id="2.40.170.20">
    <property type="entry name" value="TonB-dependent receptor, beta-barrel domain"/>
    <property type="match status" value="1"/>
</dbReference>
<feature type="domain" description="TonB-dependent receptor plug" evidence="13">
    <location>
        <begin position="48"/>
        <end position="152"/>
    </location>
</feature>
<keyword evidence="6 8" id="KW-0472">Membrane</keyword>
<keyword evidence="7 8" id="KW-0998">Cell outer membrane</keyword>
<evidence type="ECO:0000256" key="9">
    <source>
        <dbReference type="RuleBase" id="RU003357"/>
    </source>
</evidence>
<feature type="domain" description="TonB-dependent receptor-like beta-barrel" evidence="12">
    <location>
        <begin position="300"/>
        <end position="697"/>
    </location>
</feature>
<evidence type="ECO:0000256" key="11">
    <source>
        <dbReference type="SAM" id="SignalP"/>
    </source>
</evidence>
<evidence type="ECO:0000256" key="4">
    <source>
        <dbReference type="ARBA" id="ARBA00022692"/>
    </source>
</evidence>
<feature type="region of interest" description="Disordered" evidence="10">
    <location>
        <begin position="164"/>
        <end position="193"/>
    </location>
</feature>
<comment type="subcellular location">
    <subcellularLocation>
        <location evidence="1 8">Cell outer membrane</location>
        <topology evidence="1 8">Multi-pass membrane protein</topology>
    </subcellularLocation>
</comment>
<feature type="signal peptide" evidence="11">
    <location>
        <begin position="1"/>
        <end position="22"/>
    </location>
</feature>
<accession>A0ABY0C370</accession>
<dbReference type="InterPro" id="IPR036942">
    <property type="entry name" value="Beta-barrel_TonB_sf"/>
</dbReference>
<feature type="compositionally biased region" description="Polar residues" evidence="10">
    <location>
        <begin position="181"/>
        <end position="191"/>
    </location>
</feature>
<proteinExistence type="inferred from homology"/>
<feature type="region of interest" description="Disordered" evidence="10">
    <location>
        <begin position="262"/>
        <end position="289"/>
    </location>
</feature>
<evidence type="ECO:0000256" key="8">
    <source>
        <dbReference type="PROSITE-ProRule" id="PRU01360"/>
    </source>
</evidence>
<dbReference type="Pfam" id="PF07715">
    <property type="entry name" value="Plug"/>
    <property type="match status" value="1"/>
</dbReference>
<evidence type="ECO:0000259" key="13">
    <source>
        <dbReference type="Pfam" id="PF07715"/>
    </source>
</evidence>
<dbReference type="Gene3D" id="2.170.130.10">
    <property type="entry name" value="TonB-dependent receptor, plug domain"/>
    <property type="match status" value="1"/>
</dbReference>
<evidence type="ECO:0000256" key="6">
    <source>
        <dbReference type="ARBA" id="ARBA00023136"/>
    </source>
</evidence>
<dbReference type="InterPro" id="IPR012910">
    <property type="entry name" value="Plug_dom"/>
</dbReference>
<dbReference type="Proteomes" id="UP000287410">
    <property type="component" value="Unassembled WGS sequence"/>
</dbReference>
<evidence type="ECO:0000256" key="10">
    <source>
        <dbReference type="SAM" id="MobiDB-lite"/>
    </source>
</evidence>
<evidence type="ECO:0000313" key="15">
    <source>
        <dbReference type="Proteomes" id="UP000287410"/>
    </source>
</evidence>
<dbReference type="Pfam" id="PF00593">
    <property type="entry name" value="TonB_dep_Rec_b-barrel"/>
    <property type="match status" value="1"/>
</dbReference>
<gene>
    <name evidence="14" type="ORF">CWE12_04475</name>
</gene>
<evidence type="ECO:0000256" key="5">
    <source>
        <dbReference type="ARBA" id="ARBA00023077"/>
    </source>
</evidence>
<evidence type="ECO:0008006" key="16">
    <source>
        <dbReference type="Google" id="ProtNLM"/>
    </source>
</evidence>
<dbReference type="SUPFAM" id="SSF56935">
    <property type="entry name" value="Porins"/>
    <property type="match status" value="1"/>
</dbReference>
<keyword evidence="2 8" id="KW-0813">Transport</keyword>
<evidence type="ECO:0000256" key="3">
    <source>
        <dbReference type="ARBA" id="ARBA00022452"/>
    </source>
</evidence>
<comment type="caution">
    <text evidence="14">The sequence shown here is derived from an EMBL/GenBank/DDBJ whole genome shotgun (WGS) entry which is preliminary data.</text>
</comment>
<name>A0ABY0C370_9GAMM</name>
<evidence type="ECO:0000256" key="1">
    <source>
        <dbReference type="ARBA" id="ARBA00004571"/>
    </source>
</evidence>
<dbReference type="PANTHER" id="PTHR30069">
    <property type="entry name" value="TONB-DEPENDENT OUTER MEMBRANE RECEPTOR"/>
    <property type="match status" value="1"/>
</dbReference>
<evidence type="ECO:0000259" key="12">
    <source>
        <dbReference type="Pfam" id="PF00593"/>
    </source>
</evidence>
<organism evidence="14 15">
    <name type="scientific">Aliidiomarina sedimenti</name>
    <dbReference type="NCBI Taxonomy" id="1933879"/>
    <lineage>
        <taxon>Bacteria</taxon>
        <taxon>Pseudomonadati</taxon>
        <taxon>Pseudomonadota</taxon>
        <taxon>Gammaproteobacteria</taxon>
        <taxon>Alteromonadales</taxon>
        <taxon>Idiomarinaceae</taxon>
        <taxon>Aliidiomarina</taxon>
    </lineage>
</organism>
<comment type="similarity">
    <text evidence="8 9">Belongs to the TonB-dependent receptor family.</text>
</comment>
<keyword evidence="4 8" id="KW-0812">Transmembrane</keyword>
<dbReference type="InterPro" id="IPR039426">
    <property type="entry name" value="TonB-dep_rcpt-like"/>
</dbReference>
<dbReference type="PANTHER" id="PTHR30069:SF40">
    <property type="entry name" value="TONB-DEPENDENT RECEPTOR NMB0964-RELATED"/>
    <property type="match status" value="1"/>
</dbReference>
<keyword evidence="11" id="KW-0732">Signal</keyword>
<dbReference type="EMBL" id="PIPN01000001">
    <property type="protein sequence ID" value="RUO32322.1"/>
    <property type="molecule type" value="Genomic_DNA"/>
</dbReference>